<feature type="transmembrane region" description="Helical" evidence="6">
    <location>
        <begin position="74"/>
        <end position="99"/>
    </location>
</feature>
<feature type="transmembrane region" description="Helical" evidence="6">
    <location>
        <begin position="293"/>
        <end position="320"/>
    </location>
</feature>
<accession>A0A6I1GL58</accession>
<dbReference type="RefSeq" id="WP_152234494.1">
    <property type="nucleotide sequence ID" value="NZ_JBHSKZ010000063.1"/>
</dbReference>
<dbReference type="PANTHER" id="PTHR30250">
    <property type="entry name" value="PST FAMILY PREDICTED COLANIC ACID TRANSPORTER"/>
    <property type="match status" value="1"/>
</dbReference>
<feature type="transmembrane region" description="Helical" evidence="6">
    <location>
        <begin position="260"/>
        <end position="281"/>
    </location>
</feature>
<dbReference type="GO" id="GO:0005886">
    <property type="term" value="C:plasma membrane"/>
    <property type="evidence" value="ECO:0007669"/>
    <property type="project" value="UniProtKB-SubCell"/>
</dbReference>
<keyword evidence="4 6" id="KW-1133">Transmembrane helix</keyword>
<name>A0A6I1GL58_9BIFI</name>
<organism evidence="7 8">
    <name type="scientific">Bifidobacterium leontopitheci</name>
    <dbReference type="NCBI Taxonomy" id="2650774"/>
    <lineage>
        <taxon>Bacteria</taxon>
        <taxon>Bacillati</taxon>
        <taxon>Actinomycetota</taxon>
        <taxon>Actinomycetes</taxon>
        <taxon>Bifidobacteriales</taxon>
        <taxon>Bifidobacteriaceae</taxon>
        <taxon>Bifidobacterium</taxon>
    </lineage>
</organism>
<keyword evidence="5 6" id="KW-0472">Membrane</keyword>
<dbReference type="EMBL" id="WBVT01000015">
    <property type="protein sequence ID" value="KAB7790336.1"/>
    <property type="molecule type" value="Genomic_DNA"/>
</dbReference>
<keyword evidence="8" id="KW-1185">Reference proteome</keyword>
<comment type="subcellular location">
    <subcellularLocation>
        <location evidence="1">Cell membrane</location>
        <topology evidence="1">Multi-pass membrane protein</topology>
    </subcellularLocation>
</comment>
<comment type="caution">
    <text evidence="7">The sequence shown here is derived from an EMBL/GenBank/DDBJ whole genome shotgun (WGS) entry which is preliminary data.</text>
</comment>
<reference evidence="7 8" key="1">
    <citation type="submission" date="2019-09" db="EMBL/GenBank/DDBJ databases">
        <title>Characterization of the phylogenetic diversity of two novel species belonging to the genus Bifidobacterium: Bifidobacterium cebidarum sp. nov. and Bifidobacterium leontopitheci sp. nov.</title>
        <authorList>
            <person name="Lugli G.A."/>
            <person name="Duranti S."/>
            <person name="Milani C."/>
            <person name="Turroni F."/>
            <person name="Ventura M."/>
        </authorList>
    </citation>
    <scope>NUCLEOTIDE SEQUENCE [LARGE SCALE GENOMIC DNA]</scope>
    <source>
        <strain evidence="7 8">LMG 31471</strain>
    </source>
</reference>
<evidence type="ECO:0000313" key="7">
    <source>
        <dbReference type="EMBL" id="KAB7790336.1"/>
    </source>
</evidence>
<dbReference type="PANTHER" id="PTHR30250:SF11">
    <property type="entry name" value="O-ANTIGEN TRANSPORTER-RELATED"/>
    <property type="match status" value="1"/>
</dbReference>
<dbReference type="InterPro" id="IPR050833">
    <property type="entry name" value="Poly_Biosynth_Transport"/>
</dbReference>
<dbReference type="Proteomes" id="UP000441772">
    <property type="component" value="Unassembled WGS sequence"/>
</dbReference>
<dbReference type="Pfam" id="PF01943">
    <property type="entry name" value="Polysacc_synt"/>
    <property type="match status" value="1"/>
</dbReference>
<feature type="transmembrane region" description="Helical" evidence="6">
    <location>
        <begin position="174"/>
        <end position="194"/>
    </location>
</feature>
<feature type="transmembrane region" description="Helical" evidence="6">
    <location>
        <begin position="445"/>
        <end position="465"/>
    </location>
</feature>
<evidence type="ECO:0000313" key="8">
    <source>
        <dbReference type="Proteomes" id="UP000441772"/>
    </source>
</evidence>
<feature type="transmembrane region" description="Helical" evidence="6">
    <location>
        <begin position="384"/>
        <end position="406"/>
    </location>
</feature>
<feature type="transmembrane region" description="Helical" evidence="6">
    <location>
        <begin position="32"/>
        <end position="53"/>
    </location>
</feature>
<feature type="transmembrane region" description="Helical" evidence="6">
    <location>
        <begin position="5"/>
        <end position="26"/>
    </location>
</feature>
<feature type="transmembrane region" description="Helical" evidence="6">
    <location>
        <begin position="326"/>
        <end position="347"/>
    </location>
</feature>
<evidence type="ECO:0000256" key="4">
    <source>
        <dbReference type="ARBA" id="ARBA00022989"/>
    </source>
</evidence>
<feature type="transmembrane region" description="Helical" evidence="6">
    <location>
        <begin position="111"/>
        <end position="132"/>
    </location>
</feature>
<feature type="transmembrane region" description="Helical" evidence="6">
    <location>
        <begin position="359"/>
        <end position="378"/>
    </location>
</feature>
<sequence length="478" mass="51276">MRRGLIYSLSSNVIFFISGYVLHFFLGNTMPAASYGVVGTIITVLDFEYMFLSNGARQSLAKEISMKRFSALSVIGKTIAFQLIVIAFFFCVNFFGAPAFGYVLNDASLDFYFKVAAFLIPANGFFVILLGINDGLQQFGISALLGVIYPLAKLSAIPLVLIPFKDNPVVGVELGFLFALLASIIIGLILLTASRNRLKQTDGPAIAFPTVAKNTLSFSLFFIVVSLVLSVDTLVVKSVVRPAQMSGYYTGAVNFGKISYYLLSAFVTVILPVISNLVGAGKKEQAIVKAREIIVISLSFILPIAVIVSSSSNLLLTAFYGSDYRASAGALTCLSLSNFFMGMTVLLNMILNSHNSSRFSDVLSIASLLTIIPLFIFTAKHGGITAIAATSMTCTALLMLVSFIRVRQIIASVMSPSAWKAIGGAVILGVITYGIDLIVPHMNLLLVGALYILLYAVYIGALSLAKVITPTLIKSLAQ</sequence>
<evidence type="ECO:0000256" key="6">
    <source>
        <dbReference type="SAM" id="Phobius"/>
    </source>
</evidence>
<evidence type="ECO:0000256" key="5">
    <source>
        <dbReference type="ARBA" id="ARBA00023136"/>
    </source>
</evidence>
<protein>
    <submittedName>
        <fullName evidence="7">Polysaccharide biosynthesis protein</fullName>
    </submittedName>
</protein>
<dbReference type="AlphaFoldDB" id="A0A6I1GL58"/>
<keyword evidence="2" id="KW-1003">Cell membrane</keyword>
<proteinExistence type="predicted"/>
<dbReference type="InterPro" id="IPR002797">
    <property type="entry name" value="Polysacc_synth"/>
</dbReference>
<gene>
    <name evidence="7" type="ORF">F7D09_1145</name>
</gene>
<keyword evidence="3 6" id="KW-0812">Transmembrane</keyword>
<evidence type="ECO:0000256" key="2">
    <source>
        <dbReference type="ARBA" id="ARBA00022475"/>
    </source>
</evidence>
<evidence type="ECO:0000256" key="3">
    <source>
        <dbReference type="ARBA" id="ARBA00022692"/>
    </source>
</evidence>
<feature type="transmembrane region" description="Helical" evidence="6">
    <location>
        <begin position="418"/>
        <end position="439"/>
    </location>
</feature>
<feature type="transmembrane region" description="Helical" evidence="6">
    <location>
        <begin position="139"/>
        <end position="162"/>
    </location>
</feature>
<evidence type="ECO:0000256" key="1">
    <source>
        <dbReference type="ARBA" id="ARBA00004651"/>
    </source>
</evidence>
<feature type="transmembrane region" description="Helical" evidence="6">
    <location>
        <begin position="215"/>
        <end position="240"/>
    </location>
</feature>